<organism evidence="1 2">
    <name type="scientific">Gossypium stocksii</name>
    <dbReference type="NCBI Taxonomy" id="47602"/>
    <lineage>
        <taxon>Eukaryota</taxon>
        <taxon>Viridiplantae</taxon>
        <taxon>Streptophyta</taxon>
        <taxon>Embryophyta</taxon>
        <taxon>Tracheophyta</taxon>
        <taxon>Spermatophyta</taxon>
        <taxon>Magnoliopsida</taxon>
        <taxon>eudicotyledons</taxon>
        <taxon>Gunneridae</taxon>
        <taxon>Pentapetalae</taxon>
        <taxon>rosids</taxon>
        <taxon>malvids</taxon>
        <taxon>Malvales</taxon>
        <taxon>Malvaceae</taxon>
        <taxon>Malvoideae</taxon>
        <taxon>Gossypium</taxon>
    </lineage>
</organism>
<sequence>MAEIFRQKSQASIPLEEVVHDVPNSNLKGQCNIENYLELNLESQQELGTRYGDELNKVNPINMVVAVVVEVAIKLDIEELQLILNESVNKSIHFLAKPKEVLVREIDEFILFLFNDEDKAWATKASRDIEGRKLEPIIP</sequence>
<gene>
    <name evidence="1" type="ORF">J1N35_022727</name>
</gene>
<evidence type="ECO:0000313" key="2">
    <source>
        <dbReference type="Proteomes" id="UP000828251"/>
    </source>
</evidence>
<name>A0A9D3VHR3_9ROSI</name>
<dbReference type="Proteomes" id="UP000828251">
    <property type="component" value="Unassembled WGS sequence"/>
</dbReference>
<dbReference type="EMBL" id="JAIQCV010000007">
    <property type="protein sequence ID" value="KAH1082966.1"/>
    <property type="molecule type" value="Genomic_DNA"/>
</dbReference>
<evidence type="ECO:0000313" key="1">
    <source>
        <dbReference type="EMBL" id="KAH1082966.1"/>
    </source>
</evidence>
<protein>
    <submittedName>
        <fullName evidence="1">Uncharacterized protein</fullName>
    </submittedName>
</protein>
<dbReference type="AlphaFoldDB" id="A0A9D3VHR3"/>
<keyword evidence="2" id="KW-1185">Reference proteome</keyword>
<comment type="caution">
    <text evidence="1">The sequence shown here is derived from an EMBL/GenBank/DDBJ whole genome shotgun (WGS) entry which is preliminary data.</text>
</comment>
<reference evidence="1 2" key="1">
    <citation type="journal article" date="2021" name="Plant Biotechnol. J.">
        <title>Multi-omics assisted identification of the key and species-specific regulatory components of drought-tolerant mechanisms in Gossypium stocksii.</title>
        <authorList>
            <person name="Yu D."/>
            <person name="Ke L."/>
            <person name="Zhang D."/>
            <person name="Wu Y."/>
            <person name="Sun Y."/>
            <person name="Mei J."/>
            <person name="Sun J."/>
            <person name="Sun Y."/>
        </authorList>
    </citation>
    <scope>NUCLEOTIDE SEQUENCE [LARGE SCALE GENOMIC DNA]</scope>
    <source>
        <strain evidence="2">cv. E1</strain>
        <tissue evidence="1">Leaf</tissue>
    </source>
</reference>
<proteinExistence type="predicted"/>
<accession>A0A9D3VHR3</accession>